<dbReference type="PANTHER" id="PTHR34135:SF2">
    <property type="entry name" value="LYSOZYME"/>
    <property type="match status" value="1"/>
</dbReference>
<keyword evidence="3" id="KW-0326">Glycosidase</keyword>
<feature type="signal peptide" evidence="4">
    <location>
        <begin position="1"/>
        <end position="25"/>
    </location>
</feature>
<proteinExistence type="inferred from homology"/>
<dbReference type="Pfam" id="PF18885">
    <property type="entry name" value="DUF5648"/>
    <property type="match status" value="1"/>
</dbReference>
<name>A0ABV9JGI5_9LACT</name>
<evidence type="ECO:0000256" key="2">
    <source>
        <dbReference type="ARBA" id="ARBA00022801"/>
    </source>
</evidence>
<dbReference type="Proteomes" id="UP001595987">
    <property type="component" value="Unassembled WGS sequence"/>
</dbReference>
<keyword evidence="2" id="KW-0378">Hydrolase</keyword>
<gene>
    <name evidence="6" type="ORF">ACFO26_09095</name>
</gene>
<accession>A0ABV9JGI5</accession>
<feature type="domain" description="DUF5648" evidence="5">
    <location>
        <begin position="290"/>
        <end position="416"/>
    </location>
</feature>
<dbReference type="InterPro" id="IPR017853">
    <property type="entry name" value="GH"/>
</dbReference>
<evidence type="ECO:0000256" key="4">
    <source>
        <dbReference type="SAM" id="SignalP"/>
    </source>
</evidence>
<dbReference type="InterPro" id="IPR043708">
    <property type="entry name" value="DUF5648"/>
</dbReference>
<dbReference type="InterPro" id="IPR018077">
    <property type="entry name" value="Glyco_hydro_fam25_subgr"/>
</dbReference>
<evidence type="ECO:0000256" key="1">
    <source>
        <dbReference type="ARBA" id="ARBA00010646"/>
    </source>
</evidence>
<evidence type="ECO:0000313" key="6">
    <source>
        <dbReference type="EMBL" id="MFC4653063.1"/>
    </source>
</evidence>
<dbReference type="InterPro" id="IPR002053">
    <property type="entry name" value="Glyco_hydro_25"/>
</dbReference>
<protein>
    <submittedName>
        <fullName evidence="6">GH25 family lysozyme</fullName>
    </submittedName>
</protein>
<evidence type="ECO:0000256" key="3">
    <source>
        <dbReference type="ARBA" id="ARBA00023295"/>
    </source>
</evidence>
<dbReference type="PANTHER" id="PTHR34135">
    <property type="entry name" value="LYSOZYME"/>
    <property type="match status" value="1"/>
</dbReference>
<evidence type="ECO:0000259" key="5">
    <source>
        <dbReference type="Pfam" id="PF18885"/>
    </source>
</evidence>
<dbReference type="Gene3D" id="3.20.20.80">
    <property type="entry name" value="Glycosidases"/>
    <property type="match status" value="1"/>
</dbReference>
<comment type="caution">
    <text evidence="6">The sequence shown here is derived from an EMBL/GenBank/DDBJ whole genome shotgun (WGS) entry which is preliminary data.</text>
</comment>
<dbReference type="RefSeq" id="WP_213536792.1">
    <property type="nucleotide sequence ID" value="NZ_BOVQ01000009.1"/>
</dbReference>
<organism evidence="6 7">
    <name type="scientific">Lactococcus nasutitermitis</name>
    <dbReference type="NCBI Taxonomy" id="1652957"/>
    <lineage>
        <taxon>Bacteria</taxon>
        <taxon>Bacillati</taxon>
        <taxon>Bacillota</taxon>
        <taxon>Bacilli</taxon>
        <taxon>Lactobacillales</taxon>
        <taxon>Streptococcaceae</taxon>
        <taxon>Lactococcus</taxon>
    </lineage>
</organism>
<dbReference type="SUPFAM" id="SSF51445">
    <property type="entry name" value="(Trans)glycosidases"/>
    <property type="match status" value="1"/>
</dbReference>
<evidence type="ECO:0000313" key="7">
    <source>
        <dbReference type="Proteomes" id="UP001595987"/>
    </source>
</evidence>
<dbReference type="Pfam" id="PF01183">
    <property type="entry name" value="Glyco_hydro_25"/>
    <property type="match status" value="1"/>
</dbReference>
<feature type="chain" id="PRO_5047225082" evidence="4">
    <location>
        <begin position="26"/>
        <end position="417"/>
    </location>
</feature>
<comment type="similarity">
    <text evidence="1">Belongs to the glycosyl hydrolase 25 family.</text>
</comment>
<dbReference type="PROSITE" id="PS51904">
    <property type="entry name" value="GLYCOSYL_HYDROL_F25_2"/>
    <property type="match status" value="1"/>
</dbReference>
<sequence>MKTKLKSIFLLTTVLLTVLPLQQISAETSENIENNNHPMGYYTGGYRTPEMKRARASAPSNLTSNDSSLPRKDAIDIASYQSWMTQSDFNQLKAQGVKTVIIKLTEGTYYQNPYAKSHIQMARNAGLNIATYHFAIFGNTSNQTSANNAATNEATYYANMAKSLGLTNSTVMIEDAEYSGTASGVWNQASQNFTNRLKNQGYSNIRYYASKSWVESKIINPTTFGNKNMWVAQYLYGKPSNTNLQNTQYGAWQYTSQMYFTNFSAQKPIDTNIDYGNIFKAPAASTTHQEVYRMYNPNSGEHFYTTNSYEATQLSKTGWHHEGIGWESPLTKNNPVYRLYNKNGGYHFYTLNNNEKNKLVSLGWRYEGVSFYTGGNSSIYRSYNPNNGMHNYTLNSYEHTQLVKFGWKNEGTAWKVK</sequence>
<dbReference type="EMBL" id="JBHSGD010000007">
    <property type="protein sequence ID" value="MFC4653063.1"/>
    <property type="molecule type" value="Genomic_DNA"/>
</dbReference>
<keyword evidence="7" id="KW-1185">Reference proteome</keyword>
<dbReference type="SMART" id="SM00641">
    <property type="entry name" value="Glyco_25"/>
    <property type="match status" value="1"/>
</dbReference>
<reference evidence="7" key="1">
    <citation type="journal article" date="2019" name="Int. J. Syst. Evol. Microbiol.">
        <title>The Global Catalogue of Microorganisms (GCM) 10K type strain sequencing project: providing services to taxonomists for standard genome sequencing and annotation.</title>
        <authorList>
            <consortium name="The Broad Institute Genomics Platform"/>
            <consortium name="The Broad Institute Genome Sequencing Center for Infectious Disease"/>
            <person name="Wu L."/>
            <person name="Ma J."/>
        </authorList>
    </citation>
    <scope>NUCLEOTIDE SEQUENCE [LARGE SCALE GENOMIC DNA]</scope>
    <source>
        <strain evidence="7">CCUG 63287</strain>
    </source>
</reference>
<keyword evidence="4" id="KW-0732">Signal</keyword>